<keyword evidence="6" id="KW-1185">Reference proteome</keyword>
<dbReference type="EMBL" id="FOBF01000002">
    <property type="protein sequence ID" value="SEK67088.1"/>
    <property type="molecule type" value="Genomic_DNA"/>
</dbReference>
<evidence type="ECO:0000256" key="2">
    <source>
        <dbReference type="ARBA" id="ARBA00022598"/>
    </source>
</evidence>
<evidence type="ECO:0000259" key="3">
    <source>
        <dbReference type="Pfam" id="PF00501"/>
    </source>
</evidence>
<dbReference type="InterPro" id="IPR000873">
    <property type="entry name" value="AMP-dep_synth/lig_dom"/>
</dbReference>
<dbReference type="InterPro" id="IPR042099">
    <property type="entry name" value="ANL_N_sf"/>
</dbReference>
<dbReference type="Gene3D" id="3.40.50.12780">
    <property type="entry name" value="N-terminal domain of ligase-like"/>
    <property type="match status" value="1"/>
</dbReference>
<dbReference type="PANTHER" id="PTHR43201:SF5">
    <property type="entry name" value="MEDIUM-CHAIN ACYL-COA LIGASE ACSF2, MITOCHONDRIAL"/>
    <property type="match status" value="1"/>
</dbReference>
<dbReference type="Pfam" id="PF13193">
    <property type="entry name" value="AMP-binding_C"/>
    <property type="match status" value="1"/>
</dbReference>
<dbReference type="InterPro" id="IPR025110">
    <property type="entry name" value="AMP-bd_C"/>
</dbReference>
<dbReference type="GO" id="GO:0006631">
    <property type="term" value="P:fatty acid metabolic process"/>
    <property type="evidence" value="ECO:0007669"/>
    <property type="project" value="TreeGrafter"/>
</dbReference>
<dbReference type="Gene3D" id="3.30.300.30">
    <property type="match status" value="1"/>
</dbReference>
<dbReference type="STRING" id="46177.SAMN05660976_00961"/>
<gene>
    <name evidence="5" type="ORF">SAMN05660976_00961</name>
</gene>
<keyword evidence="2 5" id="KW-0436">Ligase</keyword>
<evidence type="ECO:0000313" key="6">
    <source>
        <dbReference type="Proteomes" id="UP000198953"/>
    </source>
</evidence>
<evidence type="ECO:0000259" key="4">
    <source>
        <dbReference type="Pfam" id="PF13193"/>
    </source>
</evidence>
<dbReference type="SUPFAM" id="SSF56801">
    <property type="entry name" value="Acetyl-CoA synthetase-like"/>
    <property type="match status" value="1"/>
</dbReference>
<dbReference type="InterPro" id="IPR045851">
    <property type="entry name" value="AMP-bd_C_sf"/>
</dbReference>
<dbReference type="AlphaFoldDB" id="A0A1H7IXH0"/>
<dbReference type="CDD" id="cd04433">
    <property type="entry name" value="AFD_class_I"/>
    <property type="match status" value="1"/>
</dbReference>
<sequence length="448" mass="45794">MRHARERPHRLAVRGPAGGLDYAALAERVRGAAARLRRRGAAPGALVALGLADPVELVTAVLAADLAGATPLVGDPAWDPARWARVAGDAPVAVLVREPLPAAPGPLAGAFPGADPAPSDLAWACFSSGSTGRPRAVLRTRASWTDSFPHLSELAGIGGDDVVLVPGPLVSSLYAFAALHSLAVGATALLAGGRPPASWVGEATAVHTVPHRLPALLERPGRLRAAAVGGAALPPGARGRARRAGVRLLAYYGATELSFVAADPDGHGLRAFPGVEIQVRGRDGDRLGEVWARSPWLAEGYLAGAGGPLRRDGDGWTTVGDLAEPYHGGGVLRVRGRGDGAIQTGGATVVPEDVEEVLRTVPGVGDVVVVGAPHPELGAVVTAIVESAGSPPPRAALEATARAGLDAAQRPRRWYALPSLPRTPTGKPARALVAARLAGGDPDLRRLT</sequence>
<evidence type="ECO:0000256" key="1">
    <source>
        <dbReference type="ARBA" id="ARBA00006432"/>
    </source>
</evidence>
<dbReference type="GO" id="GO:0031956">
    <property type="term" value="F:medium-chain fatty acid-CoA ligase activity"/>
    <property type="evidence" value="ECO:0007669"/>
    <property type="project" value="TreeGrafter"/>
</dbReference>
<dbReference type="PANTHER" id="PTHR43201">
    <property type="entry name" value="ACYL-COA SYNTHETASE"/>
    <property type="match status" value="1"/>
</dbReference>
<dbReference type="Pfam" id="PF00501">
    <property type="entry name" value="AMP-binding"/>
    <property type="match status" value="1"/>
</dbReference>
<organism evidence="5 6">
    <name type="scientific">Nonomuraea pusilla</name>
    <dbReference type="NCBI Taxonomy" id="46177"/>
    <lineage>
        <taxon>Bacteria</taxon>
        <taxon>Bacillati</taxon>
        <taxon>Actinomycetota</taxon>
        <taxon>Actinomycetes</taxon>
        <taxon>Streptosporangiales</taxon>
        <taxon>Streptosporangiaceae</taxon>
        <taxon>Nonomuraea</taxon>
    </lineage>
</organism>
<proteinExistence type="inferred from homology"/>
<name>A0A1H7IXH0_9ACTN</name>
<reference evidence="5 6" key="1">
    <citation type="submission" date="2016-10" db="EMBL/GenBank/DDBJ databases">
        <authorList>
            <person name="de Groot N.N."/>
        </authorList>
    </citation>
    <scope>NUCLEOTIDE SEQUENCE [LARGE SCALE GENOMIC DNA]</scope>
    <source>
        <strain evidence="5 6">DSM 43357</strain>
    </source>
</reference>
<accession>A0A1H7IXH0</accession>
<feature type="domain" description="AMP-binding enzyme C-terminal" evidence="4">
    <location>
        <begin position="354"/>
        <end position="427"/>
    </location>
</feature>
<comment type="similarity">
    <text evidence="1">Belongs to the ATP-dependent AMP-binding enzyme family.</text>
</comment>
<feature type="domain" description="AMP-dependent synthetase/ligase" evidence="3">
    <location>
        <begin position="2"/>
        <end position="302"/>
    </location>
</feature>
<dbReference type="Proteomes" id="UP000198953">
    <property type="component" value="Unassembled WGS sequence"/>
</dbReference>
<protein>
    <submittedName>
        <fullName evidence="5">Acyl-CoA synthetase (AMP-forming)/AMP-acid ligase II</fullName>
    </submittedName>
</protein>
<evidence type="ECO:0000313" key="5">
    <source>
        <dbReference type="EMBL" id="SEK67088.1"/>
    </source>
</evidence>